<dbReference type="PANTHER" id="PTHR43048">
    <property type="entry name" value="METHYLMALONYL-COA EPIMERASE"/>
    <property type="match status" value="1"/>
</dbReference>
<dbReference type="GO" id="GO:0004493">
    <property type="term" value="F:methylmalonyl-CoA epimerase activity"/>
    <property type="evidence" value="ECO:0007669"/>
    <property type="project" value="TreeGrafter"/>
</dbReference>
<gene>
    <name evidence="3" type="ORF">GCM10011591_05370</name>
</gene>
<dbReference type="GO" id="GO:0046872">
    <property type="term" value="F:metal ion binding"/>
    <property type="evidence" value="ECO:0007669"/>
    <property type="project" value="UniProtKB-KW"/>
</dbReference>
<reference evidence="3" key="2">
    <citation type="submission" date="2020-09" db="EMBL/GenBank/DDBJ databases">
        <authorList>
            <person name="Sun Q."/>
            <person name="Zhou Y."/>
        </authorList>
    </citation>
    <scope>NUCLEOTIDE SEQUENCE</scope>
    <source>
        <strain evidence="3">CGMCC 4.7278</strain>
    </source>
</reference>
<dbReference type="PROSITE" id="PS51819">
    <property type="entry name" value="VOC"/>
    <property type="match status" value="1"/>
</dbReference>
<accession>A0A917Q9K8</accession>
<comment type="caution">
    <text evidence="3">The sequence shown here is derived from an EMBL/GenBank/DDBJ whole genome shotgun (WGS) entry which is preliminary data.</text>
</comment>
<keyword evidence="4" id="KW-1185">Reference proteome</keyword>
<dbReference type="GO" id="GO:0046491">
    <property type="term" value="P:L-methylmalonyl-CoA metabolic process"/>
    <property type="evidence" value="ECO:0007669"/>
    <property type="project" value="TreeGrafter"/>
</dbReference>
<dbReference type="PANTHER" id="PTHR43048:SF5">
    <property type="entry name" value="BLR5325 PROTEIN"/>
    <property type="match status" value="1"/>
</dbReference>
<evidence type="ECO:0000313" key="4">
    <source>
        <dbReference type="Proteomes" id="UP000612956"/>
    </source>
</evidence>
<evidence type="ECO:0000313" key="3">
    <source>
        <dbReference type="EMBL" id="GGK36659.1"/>
    </source>
</evidence>
<dbReference type="InterPro" id="IPR037523">
    <property type="entry name" value="VOC_core"/>
</dbReference>
<dbReference type="InterPro" id="IPR051785">
    <property type="entry name" value="MMCE/EMCE_epimerase"/>
</dbReference>
<dbReference type="InterPro" id="IPR029068">
    <property type="entry name" value="Glyas_Bleomycin-R_OHBP_Dase"/>
</dbReference>
<sequence length="160" mass="17139">MNTGETHPTRAKFIRMSIKRFDHVGVTVSDLDSAIAFFEKLGLEPTGPRVTIEGEFIDTVTGIPNARSEIVMLAAPGGETTVELSSFHHPDHTPGSTQALANEIGLRSIAFEVDDIDAAVNQLAADGYSLVGGIGQYENAWRMAYVRGPDGITVALAQQL</sequence>
<evidence type="ECO:0000259" key="2">
    <source>
        <dbReference type="PROSITE" id="PS51819"/>
    </source>
</evidence>
<dbReference type="CDD" id="cd08353">
    <property type="entry name" value="VOC_like"/>
    <property type="match status" value="1"/>
</dbReference>
<dbReference type="Pfam" id="PF00903">
    <property type="entry name" value="Glyoxalase"/>
    <property type="match status" value="1"/>
</dbReference>
<dbReference type="SUPFAM" id="SSF54593">
    <property type="entry name" value="Glyoxalase/Bleomycin resistance protein/Dihydroxybiphenyl dioxygenase"/>
    <property type="match status" value="1"/>
</dbReference>
<feature type="domain" description="VOC" evidence="2">
    <location>
        <begin position="20"/>
        <end position="159"/>
    </location>
</feature>
<dbReference type="Gene3D" id="3.10.180.10">
    <property type="entry name" value="2,3-Dihydroxybiphenyl 1,2-Dioxygenase, domain 1"/>
    <property type="match status" value="1"/>
</dbReference>
<evidence type="ECO:0000256" key="1">
    <source>
        <dbReference type="ARBA" id="ARBA00022723"/>
    </source>
</evidence>
<organism evidence="3 4">
    <name type="scientific">Nocardia camponoti</name>
    <dbReference type="NCBI Taxonomy" id="1616106"/>
    <lineage>
        <taxon>Bacteria</taxon>
        <taxon>Bacillati</taxon>
        <taxon>Actinomycetota</taxon>
        <taxon>Actinomycetes</taxon>
        <taxon>Mycobacteriales</taxon>
        <taxon>Nocardiaceae</taxon>
        <taxon>Nocardia</taxon>
    </lineage>
</organism>
<name>A0A917Q9K8_9NOCA</name>
<dbReference type="AlphaFoldDB" id="A0A917Q9K8"/>
<keyword evidence="1" id="KW-0479">Metal-binding</keyword>
<dbReference type="EMBL" id="BMMW01000001">
    <property type="protein sequence ID" value="GGK36659.1"/>
    <property type="molecule type" value="Genomic_DNA"/>
</dbReference>
<proteinExistence type="predicted"/>
<dbReference type="Proteomes" id="UP000612956">
    <property type="component" value="Unassembled WGS sequence"/>
</dbReference>
<dbReference type="InterPro" id="IPR004360">
    <property type="entry name" value="Glyas_Fos-R_dOase_dom"/>
</dbReference>
<reference evidence="3" key="1">
    <citation type="journal article" date="2014" name="Int. J. Syst. Evol. Microbiol.">
        <title>Complete genome sequence of Corynebacterium casei LMG S-19264T (=DSM 44701T), isolated from a smear-ripened cheese.</title>
        <authorList>
            <consortium name="US DOE Joint Genome Institute (JGI-PGF)"/>
            <person name="Walter F."/>
            <person name="Albersmeier A."/>
            <person name="Kalinowski J."/>
            <person name="Ruckert C."/>
        </authorList>
    </citation>
    <scope>NUCLEOTIDE SEQUENCE</scope>
    <source>
        <strain evidence="3">CGMCC 4.7278</strain>
    </source>
</reference>
<protein>
    <submittedName>
        <fullName evidence="3">Glyoxalase</fullName>
    </submittedName>
</protein>